<accession>A0A8J3A8J0</accession>
<evidence type="ECO:0000313" key="3">
    <source>
        <dbReference type="Proteomes" id="UP000621856"/>
    </source>
</evidence>
<dbReference type="PIRSF" id="PIRSF009120">
    <property type="entry name" value="UCP009120_prtse"/>
    <property type="match status" value="1"/>
</dbReference>
<name>A0A8J3A8J0_9PROT</name>
<reference evidence="2 4" key="2">
    <citation type="submission" date="2020-02" db="EMBL/GenBank/DDBJ databases">
        <title>Genome sequence of Parvularcula flava strain NH6-79.</title>
        <authorList>
            <person name="Abdul Karim M.H."/>
            <person name="Lam M.Q."/>
            <person name="Chen S.J."/>
            <person name="Yahya A."/>
            <person name="Shahir S."/>
            <person name="Shamsir M.S."/>
            <person name="Chong C.S."/>
        </authorList>
    </citation>
    <scope>NUCLEOTIDE SEQUENCE [LARGE SCALE GENOMIC DNA]</scope>
    <source>
        <strain evidence="2 4">NH6-79</strain>
    </source>
</reference>
<dbReference type="Proteomes" id="UP000818603">
    <property type="component" value="Unassembled WGS sequence"/>
</dbReference>
<keyword evidence="4" id="KW-1185">Reference proteome</keyword>
<dbReference type="Gene3D" id="3.60.20.10">
    <property type="entry name" value="Glutamine Phosphoribosylpyrophosphate, subunit 1, domain 1"/>
    <property type="match status" value="1"/>
</dbReference>
<evidence type="ECO:0000313" key="4">
    <source>
        <dbReference type="Proteomes" id="UP000818603"/>
    </source>
</evidence>
<proteinExistence type="predicted"/>
<dbReference type="EMBL" id="BMGZ01000002">
    <property type="protein sequence ID" value="GGH98576.1"/>
    <property type="molecule type" value="Genomic_DNA"/>
</dbReference>
<dbReference type="InterPro" id="IPR029055">
    <property type="entry name" value="Ntn_hydrolases_N"/>
</dbReference>
<dbReference type="EMBL" id="VCJR02000002">
    <property type="protein sequence ID" value="NHK28470.1"/>
    <property type="molecule type" value="Genomic_DNA"/>
</dbReference>
<dbReference type="AlphaFoldDB" id="A0A8J3A8J0"/>
<organism evidence="1 3">
    <name type="scientific">Aquisalinus luteolus</name>
    <dbReference type="NCBI Taxonomy" id="1566827"/>
    <lineage>
        <taxon>Bacteria</taxon>
        <taxon>Pseudomonadati</taxon>
        <taxon>Pseudomonadota</taxon>
        <taxon>Alphaproteobacteria</taxon>
        <taxon>Parvularculales</taxon>
        <taxon>Parvularculaceae</taxon>
        <taxon>Aquisalinus</taxon>
    </lineage>
</organism>
<dbReference type="RefSeq" id="WP_166426492.1">
    <property type="nucleotide sequence ID" value="NZ_BMGZ01000002.1"/>
</dbReference>
<comment type="caution">
    <text evidence="1">The sequence shown here is derived from an EMBL/GenBank/DDBJ whole genome shotgun (WGS) entry which is preliminary data.</text>
</comment>
<reference evidence="1" key="3">
    <citation type="submission" date="2020-09" db="EMBL/GenBank/DDBJ databases">
        <authorList>
            <person name="Sun Q."/>
            <person name="Zhou Y."/>
        </authorList>
    </citation>
    <scope>NUCLEOTIDE SEQUENCE</scope>
    <source>
        <strain evidence="1">CGMCC 1.14984</strain>
    </source>
</reference>
<evidence type="ECO:0000313" key="1">
    <source>
        <dbReference type="EMBL" id="GGH98576.1"/>
    </source>
</evidence>
<protein>
    <submittedName>
        <fullName evidence="1">Peptidase</fullName>
    </submittedName>
</protein>
<reference evidence="1" key="1">
    <citation type="journal article" date="2014" name="Int. J. Syst. Evol. Microbiol.">
        <title>Complete genome sequence of Corynebacterium casei LMG S-19264T (=DSM 44701T), isolated from a smear-ripened cheese.</title>
        <authorList>
            <consortium name="US DOE Joint Genome Institute (JGI-PGF)"/>
            <person name="Walter F."/>
            <person name="Albersmeier A."/>
            <person name="Kalinowski J."/>
            <person name="Ruckert C."/>
        </authorList>
    </citation>
    <scope>NUCLEOTIDE SEQUENCE</scope>
    <source>
        <strain evidence="1">CGMCC 1.14984</strain>
    </source>
</reference>
<gene>
    <name evidence="2" type="ORF">FF098_011185</name>
    <name evidence="1" type="ORF">GCM10011355_22490</name>
</gene>
<sequence length="246" mass="27555">MTYCVALRLNEGLVMLSDTRTNAGVDNISRYRKMFSWEAPGERVICLMCSGNLSITQGVITRIDRDLNKAAKGESVETILNVDSMFRVAQLVGDYMRDMQDRHRETLQAQGEAADASIILTGQRAGGMQRLFLIYSAGNFIEATEDTPYFQIGEHKYGKPILDRVITPATPMSEALNAVLVSMDSTIRSNLSVGMPLDLSIIRTDTYRFAVNRRIETDDETYAELSQQWSEAVRNAFHTLPPAPYL</sequence>
<dbReference type="InterPro" id="IPR016545">
    <property type="entry name" value="UCP009120_prtse"/>
</dbReference>
<dbReference type="Proteomes" id="UP000621856">
    <property type="component" value="Unassembled WGS sequence"/>
</dbReference>
<dbReference type="SUPFAM" id="SSF56235">
    <property type="entry name" value="N-terminal nucleophile aminohydrolases (Ntn hydrolases)"/>
    <property type="match status" value="1"/>
</dbReference>
<evidence type="ECO:0000313" key="2">
    <source>
        <dbReference type="EMBL" id="NHK28470.1"/>
    </source>
</evidence>